<dbReference type="InterPro" id="IPR022672">
    <property type="entry name" value="Hexokinase_N"/>
</dbReference>
<dbReference type="GO" id="GO:0006096">
    <property type="term" value="P:glycolytic process"/>
    <property type="evidence" value="ECO:0007669"/>
    <property type="project" value="UniProtKB-UniPathway"/>
</dbReference>
<keyword evidence="3 6" id="KW-0547">Nucleotide-binding</keyword>
<accession>A0A1G4JJ86</accession>
<dbReference type="UniPathway" id="UPA00109">
    <property type="reaction ID" value="UER00180"/>
</dbReference>
<dbReference type="PRINTS" id="PR00475">
    <property type="entry name" value="HEXOKINASE"/>
</dbReference>
<dbReference type="GO" id="GO:0005829">
    <property type="term" value="C:cytosol"/>
    <property type="evidence" value="ECO:0007669"/>
    <property type="project" value="TreeGrafter"/>
</dbReference>
<dbReference type="GO" id="GO:0005739">
    <property type="term" value="C:mitochondrion"/>
    <property type="evidence" value="ECO:0007669"/>
    <property type="project" value="TreeGrafter"/>
</dbReference>
<dbReference type="EC" id="2.7.1.-" evidence="6"/>
<organism evidence="9 10">
    <name type="scientific">Lachancea meyersii CBS 8951</name>
    <dbReference type="NCBI Taxonomy" id="1266667"/>
    <lineage>
        <taxon>Eukaryota</taxon>
        <taxon>Fungi</taxon>
        <taxon>Dikarya</taxon>
        <taxon>Ascomycota</taxon>
        <taxon>Saccharomycotina</taxon>
        <taxon>Saccharomycetes</taxon>
        <taxon>Saccharomycetales</taxon>
        <taxon>Saccharomycetaceae</taxon>
        <taxon>Lachancea</taxon>
    </lineage>
</organism>
<dbReference type="OrthoDB" id="419537at2759"/>
<dbReference type="CDD" id="cd24000">
    <property type="entry name" value="ASKHA_NBD_HK"/>
    <property type="match status" value="1"/>
</dbReference>
<evidence type="ECO:0000259" key="8">
    <source>
        <dbReference type="Pfam" id="PF03727"/>
    </source>
</evidence>
<dbReference type="InterPro" id="IPR043129">
    <property type="entry name" value="ATPase_NBD"/>
</dbReference>
<dbReference type="GO" id="GO:0005536">
    <property type="term" value="F:D-glucose binding"/>
    <property type="evidence" value="ECO:0007669"/>
    <property type="project" value="InterPro"/>
</dbReference>
<dbReference type="Gene3D" id="3.30.420.40">
    <property type="match status" value="1"/>
</dbReference>
<keyword evidence="6" id="KW-0324">Glycolysis</keyword>
<reference evidence="10" key="1">
    <citation type="submission" date="2016-03" db="EMBL/GenBank/DDBJ databases">
        <authorList>
            <person name="Devillers Hugo."/>
        </authorList>
    </citation>
    <scope>NUCLEOTIDE SEQUENCE [LARGE SCALE GENOMIC DNA]</scope>
</reference>
<dbReference type="PANTHER" id="PTHR19443">
    <property type="entry name" value="HEXOKINASE"/>
    <property type="match status" value="1"/>
</dbReference>
<dbReference type="GO" id="GO:0006013">
    <property type="term" value="P:mannose metabolic process"/>
    <property type="evidence" value="ECO:0007669"/>
    <property type="project" value="TreeGrafter"/>
</dbReference>
<keyword evidence="5 6" id="KW-0067">ATP-binding</keyword>
<dbReference type="Gene3D" id="3.40.367.20">
    <property type="match status" value="1"/>
</dbReference>
<dbReference type="Proteomes" id="UP000191144">
    <property type="component" value="Chromosome E"/>
</dbReference>
<gene>
    <name evidence="9" type="ORF">LAME_0E09076G</name>
</gene>
<dbReference type="AlphaFoldDB" id="A0A1G4JJ86"/>
<proteinExistence type="inferred from homology"/>
<protein>
    <recommendedName>
        <fullName evidence="6">Phosphotransferase</fullName>
        <ecNumber evidence="6">2.7.1.-</ecNumber>
    </recommendedName>
</protein>
<name>A0A1G4JJ86_9SACH</name>
<dbReference type="InterPro" id="IPR001312">
    <property type="entry name" value="Hexokinase"/>
</dbReference>
<evidence type="ECO:0000259" key="7">
    <source>
        <dbReference type="Pfam" id="PF00349"/>
    </source>
</evidence>
<evidence type="ECO:0000256" key="3">
    <source>
        <dbReference type="ARBA" id="ARBA00022741"/>
    </source>
</evidence>
<dbReference type="GO" id="GO:0008865">
    <property type="term" value="F:fructokinase activity"/>
    <property type="evidence" value="ECO:0007669"/>
    <property type="project" value="TreeGrafter"/>
</dbReference>
<keyword evidence="2 6" id="KW-0808">Transferase</keyword>
<keyword evidence="4 6" id="KW-0418">Kinase</keyword>
<dbReference type="PROSITE" id="PS51748">
    <property type="entry name" value="HEXOKINASE_2"/>
    <property type="match status" value="1"/>
</dbReference>
<dbReference type="GO" id="GO:0004340">
    <property type="term" value="F:glucokinase activity"/>
    <property type="evidence" value="ECO:0007669"/>
    <property type="project" value="TreeGrafter"/>
</dbReference>
<evidence type="ECO:0000313" key="10">
    <source>
        <dbReference type="Proteomes" id="UP000191144"/>
    </source>
</evidence>
<evidence type="ECO:0000256" key="2">
    <source>
        <dbReference type="ARBA" id="ARBA00022679"/>
    </source>
</evidence>
<feature type="domain" description="Hexokinase C-terminal" evidence="8">
    <location>
        <begin position="211"/>
        <end position="410"/>
    </location>
</feature>
<dbReference type="GO" id="GO:0005524">
    <property type="term" value="F:ATP binding"/>
    <property type="evidence" value="ECO:0007669"/>
    <property type="project" value="UniProtKB-UniRule"/>
</dbReference>
<comment type="similarity">
    <text evidence="1 6">Belongs to the hexokinase family.</text>
</comment>
<evidence type="ECO:0000256" key="4">
    <source>
        <dbReference type="ARBA" id="ARBA00022777"/>
    </source>
</evidence>
<dbReference type="SUPFAM" id="SSF53067">
    <property type="entry name" value="Actin-like ATPase domain"/>
    <property type="match status" value="2"/>
</dbReference>
<dbReference type="PANTHER" id="PTHR19443:SF83">
    <property type="entry name" value="N-ACETYLGLUCOSAMINE KINASE"/>
    <property type="match status" value="1"/>
</dbReference>
<dbReference type="Pfam" id="PF00349">
    <property type="entry name" value="Hexokinase_1"/>
    <property type="match status" value="1"/>
</dbReference>
<keyword evidence="10" id="KW-1185">Reference proteome</keyword>
<evidence type="ECO:0000256" key="1">
    <source>
        <dbReference type="ARBA" id="ARBA00009225"/>
    </source>
</evidence>
<dbReference type="Pfam" id="PF03727">
    <property type="entry name" value="Hexokinase_2"/>
    <property type="match status" value="1"/>
</dbReference>
<evidence type="ECO:0000313" key="9">
    <source>
        <dbReference type="EMBL" id="SCU90560.1"/>
    </source>
</evidence>
<evidence type="ECO:0000256" key="5">
    <source>
        <dbReference type="ARBA" id="ARBA00022840"/>
    </source>
</evidence>
<dbReference type="GO" id="GO:0001678">
    <property type="term" value="P:intracellular glucose homeostasis"/>
    <property type="evidence" value="ECO:0007669"/>
    <property type="project" value="InterPro"/>
</dbReference>
<dbReference type="GO" id="GO:0006006">
    <property type="term" value="P:glucose metabolic process"/>
    <property type="evidence" value="ECO:0007669"/>
    <property type="project" value="TreeGrafter"/>
</dbReference>
<dbReference type="EMBL" id="LT598481">
    <property type="protein sequence ID" value="SCU90560.1"/>
    <property type="molecule type" value="Genomic_DNA"/>
</dbReference>
<dbReference type="GO" id="GO:0019158">
    <property type="term" value="F:mannokinase activity"/>
    <property type="evidence" value="ECO:0007669"/>
    <property type="project" value="TreeGrafter"/>
</dbReference>
<evidence type="ECO:0000256" key="6">
    <source>
        <dbReference type="RuleBase" id="RU362007"/>
    </source>
</evidence>
<sequence>MSAKHEMFDHLKKVLAPDMTMESLIENGCLELEKRLNESDISMLSGGTADLPNFEITETSSRLQIAVDLGGSFVKVGLLDVTNLNVLKCESLPIRPALANTQFFRVIVEWICRQANQFLCERGIDTSTITFELGMTFGFPLTPHGEITDMGKGYQMSHEVRGVKMTELMQQLFCEVTVAESYKFSVYVRGVINDSVAVFLANAATKRGNDISLILGTGINACFSLPTERVPERKYSGSTVSDSAALLINSEIGFLGQYYVKLSEFDPKNEALFMPLEYVTAGKWIPLTLYKIVKSYNLLPESVEHIEFDGKLVCDILAGSTAKTFGAAQTDIAAAATMLIDRAAFYATGALLSIIRFVGEDTNKNARLGYAGSFLKNCALYKSLVHKFSNGVIELEFLEHSNLIGAHVNALLCQT</sequence>
<dbReference type="InterPro" id="IPR022673">
    <property type="entry name" value="Hexokinase_C"/>
</dbReference>
<feature type="domain" description="Hexokinase N-terminal" evidence="7">
    <location>
        <begin position="20"/>
        <end position="203"/>
    </location>
</feature>